<dbReference type="GeneID" id="28543011"/>
<evidence type="ECO:0000313" key="5">
    <source>
        <dbReference type="Proteomes" id="UP000032427"/>
    </source>
</evidence>
<dbReference type="Pfam" id="PF02321">
    <property type="entry name" value="OEP"/>
    <property type="match status" value="1"/>
</dbReference>
<proteinExistence type="inferred from homology"/>
<dbReference type="HOGENOM" id="CLU_012817_15_1_6"/>
<dbReference type="PATRIC" id="fig|80852.17.peg.3551"/>
<dbReference type="PANTHER" id="PTHR30203">
    <property type="entry name" value="OUTER MEMBRANE CATION EFFLUX PROTEIN"/>
    <property type="match status" value="1"/>
</dbReference>
<comment type="similarity">
    <text evidence="1">Belongs to the outer membrane factor (OMF) (TC 1.B.17) family.</text>
</comment>
<dbReference type="InterPro" id="IPR003423">
    <property type="entry name" value="OMP_efflux"/>
</dbReference>
<accession>A0A090I6S0</accession>
<protein>
    <submittedName>
        <fullName evidence="4">Putative exported protein</fullName>
    </submittedName>
</protein>
<dbReference type="EMBL" id="LN554847">
    <property type="protein sequence ID" value="CED57395.1"/>
    <property type="molecule type" value="Genomic_DNA"/>
</dbReference>
<organism evidence="4 5">
    <name type="scientific">Aliivibrio wodanis</name>
    <dbReference type="NCBI Taxonomy" id="80852"/>
    <lineage>
        <taxon>Bacteria</taxon>
        <taxon>Pseudomonadati</taxon>
        <taxon>Pseudomonadota</taxon>
        <taxon>Gammaproteobacteria</taxon>
        <taxon>Vibrionales</taxon>
        <taxon>Vibrionaceae</taxon>
        <taxon>Aliivibrio</taxon>
    </lineage>
</organism>
<keyword evidence="2" id="KW-0175">Coiled coil</keyword>
<feature type="coiled-coil region" evidence="2">
    <location>
        <begin position="342"/>
        <end position="369"/>
    </location>
</feature>
<dbReference type="SUPFAM" id="SSF56954">
    <property type="entry name" value="Outer membrane efflux proteins (OEP)"/>
    <property type="match status" value="1"/>
</dbReference>
<dbReference type="STRING" id="80852.AWOD_II_0767"/>
<keyword evidence="3" id="KW-0732">Signal</keyword>
<feature type="signal peptide" evidence="3">
    <location>
        <begin position="1"/>
        <end position="28"/>
    </location>
</feature>
<reference evidence="5" key="1">
    <citation type="submission" date="2014-09" db="EMBL/GenBank/DDBJ databases">
        <authorList>
            <person name="Hjerde E."/>
        </authorList>
    </citation>
    <scope>NUCLEOTIDE SEQUENCE [LARGE SCALE GENOMIC DNA]</scope>
    <source>
        <strain evidence="5">06/09/139</strain>
    </source>
</reference>
<dbReference type="OrthoDB" id="5607838at2"/>
<dbReference type="Proteomes" id="UP000032427">
    <property type="component" value="Chromosome 2"/>
</dbReference>
<name>A0A090I6S0_9GAMM</name>
<dbReference type="PANTHER" id="PTHR30203:SF23">
    <property type="entry name" value="OUTER MEMBRANE EFFLUX PROTEIN"/>
    <property type="match status" value="1"/>
</dbReference>
<evidence type="ECO:0000313" key="4">
    <source>
        <dbReference type="EMBL" id="CED57395.1"/>
    </source>
</evidence>
<dbReference type="AlphaFoldDB" id="A0A090I6S0"/>
<evidence type="ECO:0000256" key="1">
    <source>
        <dbReference type="ARBA" id="ARBA00007613"/>
    </source>
</evidence>
<keyword evidence="5" id="KW-1185">Reference proteome</keyword>
<feature type="chain" id="PRO_5001857162" evidence="3">
    <location>
        <begin position="29"/>
        <end position="444"/>
    </location>
</feature>
<evidence type="ECO:0000256" key="2">
    <source>
        <dbReference type="SAM" id="Coils"/>
    </source>
</evidence>
<gene>
    <name evidence="4" type="ORF">AWOD_II_0767</name>
</gene>
<evidence type="ECO:0000256" key="3">
    <source>
        <dbReference type="SAM" id="SignalP"/>
    </source>
</evidence>
<dbReference type="Gene3D" id="1.20.1600.10">
    <property type="entry name" value="Outer membrane efflux proteins (OEP)"/>
    <property type="match status" value="1"/>
</dbReference>
<dbReference type="GO" id="GO:0015562">
    <property type="term" value="F:efflux transmembrane transporter activity"/>
    <property type="evidence" value="ECO:0007669"/>
    <property type="project" value="InterPro"/>
</dbReference>
<sequence length="444" mass="49903">MKNTARKHFTKVWLASAISLMISNQVMAENQLTQLIEQALSSDASREQIYAQSQALRSTGIASSTLADPTLKVGFGGLPVDSFKFDEDPMTNISVGLMQKFGRGSSLDLQQKQTGQQADVLAMQVQVRELEVANAITQLWIELGFLQKAEAILHENRQLLSEMETYIKTNYSIGKSESQDLLQAQLQLSRLDEKLQTNRQLQGRIYAQLTEWLPNLAEQKSQGIKALEWSTLNKLLNSKASQDTEFYDLLKSNPTIKMSELAITATKTKVDIADESYSPQFGVEVMYAYRQANGMGGQPASDLVSAYVTMDIPLFTDKRQDQNYAAAQYQVGAAKSQRDVLLRQMNAKVNSLLVDKNNLEQRLSRYNHTLLPQAKDRTRAVERGYENNTAQFNDVISAASDELSIELEKQRLFSDLDKTYSNLAFYLNGFDYHVSAPQFSPSEQ</sequence>
<dbReference type="KEGG" id="awd:AWOD_II_0767"/>
<dbReference type="InterPro" id="IPR010131">
    <property type="entry name" value="MdtP/NodT-like"/>
</dbReference>